<dbReference type="InterPro" id="IPR009081">
    <property type="entry name" value="PP-bd_ACP"/>
</dbReference>
<dbReference type="InterPro" id="IPR020845">
    <property type="entry name" value="AMP-binding_CS"/>
</dbReference>
<evidence type="ECO:0000256" key="1">
    <source>
        <dbReference type="ARBA" id="ARBA00004924"/>
    </source>
</evidence>
<dbReference type="InterPro" id="IPR023213">
    <property type="entry name" value="CAT-like_dom_sf"/>
</dbReference>
<dbReference type="SUPFAM" id="SSF47336">
    <property type="entry name" value="ACP-like"/>
    <property type="match status" value="4"/>
</dbReference>
<dbReference type="GO" id="GO:0016874">
    <property type="term" value="F:ligase activity"/>
    <property type="evidence" value="ECO:0007669"/>
    <property type="project" value="UniProtKB-KW"/>
</dbReference>
<feature type="domain" description="Carrier" evidence="7">
    <location>
        <begin position="2786"/>
        <end position="2862"/>
    </location>
</feature>
<dbReference type="PROSITE" id="PS50075">
    <property type="entry name" value="CARRIER"/>
    <property type="match status" value="4"/>
</dbReference>
<dbReference type="GO" id="GO:0043041">
    <property type="term" value="P:amino acid activation for nonribosomal peptide biosynthetic process"/>
    <property type="evidence" value="ECO:0007669"/>
    <property type="project" value="TreeGrafter"/>
</dbReference>
<dbReference type="InterPro" id="IPR010071">
    <property type="entry name" value="AA_adenyl_dom"/>
</dbReference>
<dbReference type="GO" id="GO:0031169">
    <property type="term" value="P:ferrichrome biosynthetic process"/>
    <property type="evidence" value="ECO:0007669"/>
    <property type="project" value="UniProtKB-ARBA"/>
</dbReference>
<dbReference type="InterPro" id="IPR000873">
    <property type="entry name" value="AMP-dep_synth/lig_dom"/>
</dbReference>
<dbReference type="Gene3D" id="3.40.50.12780">
    <property type="entry name" value="N-terminal domain of ligase-like"/>
    <property type="match status" value="3"/>
</dbReference>
<dbReference type="GO" id="GO:0031177">
    <property type="term" value="F:phosphopantetheine binding"/>
    <property type="evidence" value="ECO:0007669"/>
    <property type="project" value="InterPro"/>
</dbReference>
<dbReference type="NCBIfam" id="TIGR01733">
    <property type="entry name" value="AA-adenyl-dom"/>
    <property type="match status" value="1"/>
</dbReference>
<feature type="compositionally biased region" description="Low complexity" evidence="6">
    <location>
        <begin position="3662"/>
        <end position="3675"/>
    </location>
</feature>
<dbReference type="GO" id="GO:0010106">
    <property type="term" value="P:cellular response to iron ion starvation"/>
    <property type="evidence" value="ECO:0007669"/>
    <property type="project" value="UniProtKB-ARBA"/>
</dbReference>
<dbReference type="FunFam" id="3.40.50.12780:FF:000024">
    <property type="entry name" value="Nonribosomal siderophore peptide synthase SidC"/>
    <property type="match status" value="2"/>
</dbReference>
<evidence type="ECO:0000256" key="5">
    <source>
        <dbReference type="ARBA" id="ARBA00029454"/>
    </source>
</evidence>
<dbReference type="Gene3D" id="3.30.559.30">
    <property type="entry name" value="Nonribosomal peptide synthetase, condensation domain"/>
    <property type="match status" value="6"/>
</dbReference>
<comment type="similarity">
    <text evidence="5">Belongs to the NRP synthetase family.</text>
</comment>
<dbReference type="InterPro" id="IPR006162">
    <property type="entry name" value="Ppantetheine_attach_site"/>
</dbReference>
<evidence type="ECO:0000256" key="4">
    <source>
        <dbReference type="ARBA" id="ARBA00022598"/>
    </source>
</evidence>
<dbReference type="PANTHER" id="PTHR45527">
    <property type="entry name" value="NONRIBOSOMAL PEPTIDE SYNTHETASE"/>
    <property type="match status" value="1"/>
</dbReference>
<dbReference type="Pfam" id="PF00550">
    <property type="entry name" value="PP-binding"/>
    <property type="match status" value="4"/>
</dbReference>
<proteinExistence type="inferred from homology"/>
<dbReference type="Gene3D" id="3.30.559.10">
    <property type="entry name" value="Chloramphenicol acetyltransferase-like domain"/>
    <property type="match status" value="4"/>
</dbReference>
<keyword evidence="9" id="KW-1185">Reference proteome</keyword>
<dbReference type="CDD" id="cd05918">
    <property type="entry name" value="A_NRPS_SidN3_like"/>
    <property type="match status" value="1"/>
</dbReference>
<dbReference type="InterPro" id="IPR042099">
    <property type="entry name" value="ANL_N_sf"/>
</dbReference>
<dbReference type="SMART" id="SM00823">
    <property type="entry name" value="PKS_PP"/>
    <property type="match status" value="4"/>
</dbReference>
<dbReference type="Pfam" id="PF00501">
    <property type="entry name" value="AMP-binding"/>
    <property type="match status" value="3"/>
</dbReference>
<dbReference type="SUPFAM" id="SSF52777">
    <property type="entry name" value="CoA-dependent acyltransferases"/>
    <property type="match status" value="11"/>
</dbReference>
<dbReference type="GO" id="GO:0005737">
    <property type="term" value="C:cytoplasm"/>
    <property type="evidence" value="ECO:0007669"/>
    <property type="project" value="TreeGrafter"/>
</dbReference>
<dbReference type="Gene3D" id="3.30.300.30">
    <property type="match status" value="2"/>
</dbReference>
<organism evidence="8 9">
    <name type="scientific">Coniochaeta hoffmannii</name>
    <dbReference type="NCBI Taxonomy" id="91930"/>
    <lineage>
        <taxon>Eukaryota</taxon>
        <taxon>Fungi</taxon>
        <taxon>Dikarya</taxon>
        <taxon>Ascomycota</taxon>
        <taxon>Pezizomycotina</taxon>
        <taxon>Sordariomycetes</taxon>
        <taxon>Sordariomycetidae</taxon>
        <taxon>Coniochaetales</taxon>
        <taxon>Coniochaetaceae</taxon>
        <taxon>Coniochaeta</taxon>
    </lineage>
</organism>
<dbReference type="PROSITE" id="PS00012">
    <property type="entry name" value="PHOSPHOPANTETHEINE"/>
    <property type="match status" value="3"/>
</dbReference>
<evidence type="ECO:0000259" key="7">
    <source>
        <dbReference type="PROSITE" id="PS50075"/>
    </source>
</evidence>
<feature type="domain" description="Carrier" evidence="7">
    <location>
        <begin position="1156"/>
        <end position="1229"/>
    </location>
</feature>
<evidence type="ECO:0000256" key="3">
    <source>
        <dbReference type="ARBA" id="ARBA00022553"/>
    </source>
</evidence>
<dbReference type="Gene3D" id="1.10.1200.10">
    <property type="entry name" value="ACP-like"/>
    <property type="match status" value="4"/>
</dbReference>
<comment type="pathway">
    <text evidence="1">Siderophore biosynthesis.</text>
</comment>
<accession>A0AA38RG79</accession>
<dbReference type="InterPro" id="IPR045851">
    <property type="entry name" value="AMP-bd_C_sf"/>
</dbReference>
<evidence type="ECO:0000256" key="6">
    <source>
        <dbReference type="SAM" id="MobiDB-lite"/>
    </source>
</evidence>
<feature type="domain" description="Carrier" evidence="7">
    <location>
        <begin position="2238"/>
        <end position="2315"/>
    </location>
</feature>
<dbReference type="PANTHER" id="PTHR45527:SF1">
    <property type="entry name" value="FATTY ACID SYNTHASE"/>
    <property type="match status" value="1"/>
</dbReference>
<dbReference type="InterPro" id="IPR036736">
    <property type="entry name" value="ACP-like_sf"/>
</dbReference>
<dbReference type="Pfam" id="PF00668">
    <property type="entry name" value="Condensation"/>
    <property type="match status" value="5"/>
</dbReference>
<keyword evidence="4" id="KW-0436">Ligase</keyword>
<dbReference type="InterPro" id="IPR020806">
    <property type="entry name" value="PKS_PP-bd"/>
</dbReference>
<dbReference type="SUPFAM" id="SSF56801">
    <property type="entry name" value="Acetyl-CoA synthetase-like"/>
    <property type="match status" value="3"/>
</dbReference>
<evidence type="ECO:0000313" key="9">
    <source>
        <dbReference type="Proteomes" id="UP001174691"/>
    </source>
</evidence>
<keyword evidence="2" id="KW-0596">Phosphopantetheine</keyword>
<evidence type="ECO:0000313" key="8">
    <source>
        <dbReference type="EMBL" id="KAJ9149216.1"/>
    </source>
</evidence>
<reference evidence="8" key="1">
    <citation type="submission" date="2022-07" db="EMBL/GenBank/DDBJ databases">
        <title>Fungi with potential for degradation of polypropylene.</title>
        <authorList>
            <person name="Gostincar C."/>
        </authorList>
    </citation>
    <scope>NUCLEOTIDE SEQUENCE</scope>
    <source>
        <strain evidence="8">EXF-13287</strain>
    </source>
</reference>
<dbReference type="Proteomes" id="UP001174691">
    <property type="component" value="Unassembled WGS sequence"/>
</dbReference>
<dbReference type="CDD" id="cd19542">
    <property type="entry name" value="CT_NRPS-like"/>
    <property type="match status" value="1"/>
</dbReference>
<feature type="region of interest" description="Disordered" evidence="6">
    <location>
        <begin position="3658"/>
        <end position="3677"/>
    </location>
</feature>
<feature type="domain" description="Carrier" evidence="7">
    <location>
        <begin position="3350"/>
        <end position="3423"/>
    </location>
</feature>
<dbReference type="PROSITE" id="PS00455">
    <property type="entry name" value="AMP_BINDING"/>
    <property type="match status" value="1"/>
</dbReference>
<gene>
    <name evidence="8" type="ORF">NKR19_g5756</name>
</gene>
<name>A0AA38RG79_9PEZI</name>
<dbReference type="FunFam" id="3.30.300.30:FF:000033">
    <property type="entry name" value="Nonribosomal siderophore peptide synthase SidC"/>
    <property type="match status" value="1"/>
</dbReference>
<dbReference type="InterPro" id="IPR001242">
    <property type="entry name" value="Condensation_dom"/>
</dbReference>
<comment type="caution">
    <text evidence="8">The sequence shown here is derived from an EMBL/GenBank/DDBJ whole genome shotgun (WGS) entry which is preliminary data.</text>
</comment>
<sequence>MDIDACELTPSVAGSLLRKRENAPCLRLLLTIGEMLTKPVVDEFGGGDGRPSMLWAMYGPTEAAIHCTLQPALARDASVGNIGFPLDTVSAFILKVVEDADVDKTPRVLPVGEVGELAVGGYQLASGYINRPETTASAFVNSPYGLLYRTLDKARMLPNGTIECLGRIGGGQVKLRGQRIELGEIEQVALRTPGCHGAIADVISGILVLFCAVDVLDGMDSGIRRMYLLGRIQAQNRSALPHASLSLSEIKKAAGLAPGQSLYDVLFVYQESLYSKRTEDDCIREVAHFDYLETKLLVEVEPGQETYGCRLTYHTDAFSDAHIEVLFDEFQYVVQYMLANLDSELTSVRAIFPDQLLSTYNLEPQSFTGIPDLAFAVEKVVSETPDKAALCFARRIIEGSVEADYMSYGEFNSMANRIARHIRSWGCSTGDVVSIVMEKSILLYAGILGIVKAGCSYLPLLPSTPMARMEVIHAQAEVKLCLADNLACANLLDLQGLAVVNLEQTELKDTDGANLNIPADPARVAVIVYTSGSTGVPKGVCVTQLNVTSNIDVLSRIYPTRADSRLLQSCSQAFDVSVFEMFFAWTQGMTLCSATNDTLFEDLECAIRALGATHLSMTPTVASLIDPQKVPAVEFLVTSGEPMTEKVARSWWRQLYQGYGPSETTNICTVKKMGPDDAIRHLGYSFANTSTVVLYQDGLDVVPRGCLGELCFGGDQVAQGYLNLVELTATKFIDHPEYGRRVDDQIKLRGQRIELNEINTAVRDSNMVSDCFTMLVNRDNPSAMQLASFYVPQDSAGAAQAAVLPLDDRIKDFDTWEPPLSFAVIRQGKQVHLSFVCHHALYDGIAIALLLYEVEQLAKGVPLPPPPLVEPFLRAMLADSSTSDSFWRRQLLDFRPVELPASSSPPAASKTHDVHSTQIHIPLSDISERTKSIGCSLLSVCQSAWTLVLKTLLGVDDVCFGNVVSCRSVDVDGIENLAAPCFNTVPVRANLSNIRQNIDLIKTLNVLNPEIIQHQFTSLRRIQSVAFPDRIQRLFDTLLILQQPARSLDHKLWSLERDDGEMDIPLVCEFRPDTQHDILSVQLHCECSRISKPFIEAISELLQHCMSVCLNYPLSQIPTPSTLPASVASMLSELDLQQKSPVITEIESGQDGERWSATETRIRAVLAKLSSVPEQNIRRTTTIYQLGLDSINAVQIASLLRKQGLVLSASHVIEHKTCANLAKRALGHADHASQSPLYDFAGYRRRAESQLAQLDQHDIHKESINTILPCTSLQAGMIVQFIYSKGRDYFNFVDYQVDAAIKLSDLGNAWSEIALSHAILRIGFVPVDDAEHPFAMVEYNQSVQHETVRLVENDTWPPWSVEDWRQDMADDVLRYLELPPWRVACVHHGGGGPTMHLAIHHALYDAHSLQVIMEDFARLLSGESPSPHPATQEAVKDIILQGSQVDKQEAFWKAQSEHLVINTFPTLTPLRVDARKAVVQSMTSGHNFGEIEKSLVSSGFTVQAALQAAWTRILSSYLGETSVTFGVVLSGRNSEATEDAIFPCISTVPLISSNKHSNRELLQSMLEYSGHMYRNQHVPLNKIQRWLGYPEGKIFDTLLVYQKMASSPRDSLPWKVLDDRGTVDYPVSIEVKPSPHDTLVYRITTFSDIVPEKHARLLLQQFDAVFYDLALRPDGHEDDLFSSAPDLFAVTPAEEPVVRCKERFLHQFVESQALKTPDKVALEFATGFRGNRSISETWSYRSLDDNGNRVAQLLQPHVKTGQIVAVLFDKCPEAFFSILGVLKAGCAFVALDPGAPSPRKQFILEDSGAAVLLTSKDLGEIVDFATNIPLIVIDEAYLQNIDGGPAVLSPELTPQHTCYCLYTSGTTGTPKGCEITHENAVQAMMAFQRLFAGHWDDTSKWLQFASFHFDVSVLEQYWTWSVGITLTAAPRDLILEDLAGTISRLEITHIDLTPSLARLIHPDEVPSLTKGVFITGGEQLKQEILDAWGSKGVIYNAYGPTEATIGVTTYSRVPQNGRPSNIGKQFVNVGTYVLKPGTETPVLRGGVGELCVSGKLVGKGYLGRDDLTRERFPTLKSFNERVYLTGDLVRILHDGCFDFLGRADDQVKLRGQRLELGEINHTIRSGVPDVADVATLVVRNEKQRKDLLVSFVGTGKYDSQAQALHVLSGPDTSDLSQRVQAACRDRLPGYMVPTYVLLLPFIPLSSNNKAETRKLRHLFVDLEQNKLMSLTKPTETAIGLDEAGQDLLRVLSSVAATPLQDVVPNQTIFDYGIDSISVMRFCTALKRAGFTQASPSLVLSNPRLGDLAFQLSHQRTSTEKGQALAARQLVQACHHKYMALVEKELGIAATEIEYIAPCSPLQEGMISRSNMPVSKGSYFNTFKYNLSSRVSNSQLRTAWTKLVDSCSVLRTRFLSTPEGYIQVAVKTTNIPWTELCLATEGHLEDLIKEKHQLWIESNVHHVKQPLEVMVVSIGADTRYMVVNISHGIYDAISLDSMLDRLRQYCLGVSVSTSAPNYLEALVHGPLRNYTGSKDFWVDHLKSASHQSFPIICAQPSHESISCTRLVSVGDLESLRTSLGVTHQAILQAVWISVHQQFLADITIGVVISGRSIDLEGADSVIGPLFNTIAFHGSLVPSETWASLIRKCHAFNVSIIPFQHVALRDVQKWCSGARPLFDTLFSFQRAADKPAVGDELWTLCESPPNPDYALAFEATLTSTSRLRLQLVAKAGIADMDSLSKLLDQVEVALHSVLTPELPIPLASHHLPKAAVNGAGHDELAVQKLDSFEWTTTALAIRDEIACLADVSAESVTATASLLELGLDSIDLIKLSSRLRRRGIVISGGQLMRERTISAIVAHLQREVPDAAVTGNGTASIRSNSEALRDYLLGVGYDFEDVEDILPVTPLQDSMVAEMMQSDFHLYFNHDVLEIDGAIDTDRLLAAWRQVVANSAILRTTFVELDSPDFDAAYCQVIHRSLSPVTQEIAVTDESEFPQVMESARQRASAAGGRAELLQLTLVSVGACRFLVLSIAHALYDGWSLGLIHQDVRDAYQGSYAPRASYKEYLTRIVTASTSEGKQFWSGYLAGAHPTLMSRVKHISADSKEEVHRIDTASSLPTPTIKDFCKRHGVSLQVLGQACWVAVLASRTKSLDVTFGVVLSGRDTEEAESLLFPTMNTVVLRSILHGGVVSWLRYMQENMVGISSSQHFPLRDALKLAGQPRGGLFNSLFIQQRAQGSTGEEEEKTPWMKSVGGDSAVEYPVCVEVEVSDEQLIWRAACSSKYLSRKETVRLIHDLDVVLRYFMGSPTADVLAFDSEGVSICGLPSLKLPDSTADNTADATDANGTEDASLWSETENVIRQVISEVSGVPISAIAKKHTVYHLGLDSISTIKVSSLLRKRGVALGVRQILGAKSITEMAAIAEGNTAVNGVETNGAASNGTTKDDSDDSIAACSRTVDLATLLSDASIAEAVVEEVLPATAMQVHMLSVWQNTAGVVFFPEFRYSLQGTIGIDTIRSAWLALVDHYPILRTTFVATGSRHVPFLQIILRHGSDLANIVISQDTLTSEIRGAVSKPLVFLHVTRVDKDHCRLKLKIHHALYDGISLPILMDTFQQLCNGAKPPAVGRAHNLWKKWLSSQVTEATQLSRRTFWGTYLAHANPPPFPRRTSSPPSSTTRTSLFHPSAISDTSPLHSLSSTSGTSTQALFLAAYAKLLANTQSNHDVIFGIYLSNRTATDSLSRLPYPTLSLVPLRVRRPASRDLSAIATDIQADLYAISSPENTSVGLWEILDWTGVRVDSFVNFLSLPDSRGTDVAADGVVLEEISGVDDVEEQTRTGVGSTPDAQRLVASNAVRDAYPDAVDIEVSLTGGVMNIGVFGPASMVDEVGAREVVSGMVDILTAACDTAAR</sequence>
<dbReference type="EMBL" id="JANBVN010000081">
    <property type="protein sequence ID" value="KAJ9149216.1"/>
    <property type="molecule type" value="Genomic_DNA"/>
</dbReference>
<protein>
    <submittedName>
        <fullName evidence="8">Non-ribosomal peptide synthetase</fullName>
    </submittedName>
</protein>
<keyword evidence="3" id="KW-0597">Phosphoprotein</keyword>
<evidence type="ECO:0000256" key="2">
    <source>
        <dbReference type="ARBA" id="ARBA00022450"/>
    </source>
</evidence>